<keyword evidence="4 5" id="KW-0472">Membrane</keyword>
<dbReference type="EMBL" id="CP001941">
    <property type="protein sequence ID" value="ADD08652.1"/>
    <property type="molecule type" value="Genomic_DNA"/>
</dbReference>
<evidence type="ECO:0000256" key="4">
    <source>
        <dbReference type="ARBA" id="ARBA00023136"/>
    </source>
</evidence>
<dbReference type="InterPro" id="IPR000515">
    <property type="entry name" value="MetI-like"/>
</dbReference>
<keyword evidence="2 5" id="KW-0812">Transmembrane</keyword>
<protein>
    <submittedName>
        <fullName evidence="6">Binding-protein-dependent transport systems inner membrane component</fullName>
    </submittedName>
</protein>
<dbReference type="eggNOG" id="arCOG00748">
    <property type="taxonomic scope" value="Archaea"/>
</dbReference>
<organism evidence="6 7">
    <name type="scientific">Aciduliprofundum boonei (strain DSM 19572 / T469)</name>
    <dbReference type="NCBI Taxonomy" id="439481"/>
    <lineage>
        <taxon>Archaea</taxon>
        <taxon>Methanobacteriati</taxon>
        <taxon>Thermoplasmatota</taxon>
        <taxon>DHVE2 group</taxon>
        <taxon>Candidatus Aciduliprofundum</taxon>
    </lineage>
</organism>
<keyword evidence="3 5" id="KW-1133">Transmembrane helix</keyword>
<dbReference type="AlphaFoldDB" id="B5IAJ1"/>
<dbReference type="Pfam" id="PF00528">
    <property type="entry name" value="BPD_transp_1"/>
    <property type="match status" value="1"/>
</dbReference>
<dbReference type="CDD" id="cd06261">
    <property type="entry name" value="TM_PBP2"/>
    <property type="match status" value="1"/>
</dbReference>
<dbReference type="GO" id="GO:0055085">
    <property type="term" value="P:transmembrane transport"/>
    <property type="evidence" value="ECO:0007669"/>
    <property type="project" value="InterPro"/>
</dbReference>
<dbReference type="HOGENOM" id="CLU_018276_0_0_2"/>
<dbReference type="InterPro" id="IPR035906">
    <property type="entry name" value="MetI-like_sf"/>
</dbReference>
<proteinExistence type="inferred from homology"/>
<evidence type="ECO:0000313" key="6">
    <source>
        <dbReference type="EMBL" id="ADD08652.1"/>
    </source>
</evidence>
<dbReference type="Proteomes" id="UP000001400">
    <property type="component" value="Chromosome"/>
</dbReference>
<feature type="transmembrane region" description="Helical" evidence="5">
    <location>
        <begin position="734"/>
        <end position="756"/>
    </location>
</feature>
<feature type="transmembrane region" description="Helical" evidence="5">
    <location>
        <begin position="30"/>
        <end position="51"/>
    </location>
</feature>
<gene>
    <name evidence="6" type="ordered locus">Aboo_0843</name>
</gene>
<dbReference type="PANTHER" id="PTHR43839:SF1">
    <property type="entry name" value="OPPC IN A BINDING PROTEIN-DEPENDENT TRANSPORT SYSTEM"/>
    <property type="match status" value="1"/>
</dbReference>
<feature type="transmembrane region" description="Helical" evidence="5">
    <location>
        <begin position="649"/>
        <end position="671"/>
    </location>
</feature>
<keyword evidence="5" id="KW-0813">Transport</keyword>
<feature type="transmembrane region" description="Helical" evidence="5">
    <location>
        <begin position="677"/>
        <end position="696"/>
    </location>
</feature>
<dbReference type="SUPFAM" id="SSF161098">
    <property type="entry name" value="MetI-like"/>
    <property type="match status" value="1"/>
</dbReference>
<dbReference type="RefSeq" id="WP_008082411.1">
    <property type="nucleotide sequence ID" value="NC_013926.1"/>
</dbReference>
<feature type="transmembrane region" description="Helical" evidence="5">
    <location>
        <begin position="616"/>
        <end position="637"/>
    </location>
</feature>
<evidence type="ECO:0000256" key="5">
    <source>
        <dbReference type="RuleBase" id="RU363032"/>
    </source>
</evidence>
<name>B5IAJ1_ACIB4</name>
<evidence type="ECO:0000256" key="3">
    <source>
        <dbReference type="ARBA" id="ARBA00022989"/>
    </source>
</evidence>
<feature type="transmembrane region" description="Helical" evidence="5">
    <location>
        <begin position="790"/>
        <end position="808"/>
    </location>
</feature>
<dbReference type="GO" id="GO:0005886">
    <property type="term" value="C:plasma membrane"/>
    <property type="evidence" value="ECO:0007669"/>
    <property type="project" value="UniProtKB-SubCell"/>
</dbReference>
<reference evidence="6" key="1">
    <citation type="submission" date="2010-02" db="EMBL/GenBank/DDBJ databases">
        <title>Complete sequence of Aciduliprofundum boonei T469.</title>
        <authorList>
            <consortium name="US DOE Joint Genome Institute"/>
            <person name="Lucas S."/>
            <person name="Copeland A."/>
            <person name="Lapidus A."/>
            <person name="Cheng J.-F."/>
            <person name="Bruce D."/>
            <person name="Goodwin L."/>
            <person name="Pitluck S."/>
            <person name="Saunders E."/>
            <person name="Detter J.C."/>
            <person name="Han C."/>
            <person name="Tapia R."/>
            <person name="Land M."/>
            <person name="Hauser L."/>
            <person name="Kyrpides N."/>
            <person name="Mikhailova N."/>
            <person name="Flores G."/>
            <person name="Reysenbach A.-L."/>
            <person name="Woyke T."/>
        </authorList>
    </citation>
    <scope>NUCLEOTIDE SEQUENCE</scope>
    <source>
        <strain evidence="6">T469</strain>
    </source>
</reference>
<evidence type="ECO:0000256" key="2">
    <source>
        <dbReference type="ARBA" id="ARBA00022692"/>
    </source>
</evidence>
<dbReference type="PANTHER" id="PTHR43839">
    <property type="entry name" value="OPPC IN A BINDING PROTEIN-DEPENDENT TRANSPORT SYSTEM"/>
    <property type="match status" value="1"/>
</dbReference>
<dbReference type="OrthoDB" id="312811at2157"/>
<keyword evidence="7" id="KW-1185">Reference proteome</keyword>
<comment type="subcellular location">
    <subcellularLocation>
        <location evidence="5">Cell membrane</location>
        <topology evidence="5">Multi-pass membrane protein</topology>
    </subcellularLocation>
    <subcellularLocation>
        <location evidence="1">Membrane</location>
        <topology evidence="1">Multi-pass membrane protein</topology>
    </subcellularLocation>
</comment>
<dbReference type="GeneID" id="8827793"/>
<evidence type="ECO:0000256" key="1">
    <source>
        <dbReference type="ARBA" id="ARBA00004141"/>
    </source>
</evidence>
<dbReference type="KEGG" id="abi:Aboo_0843"/>
<evidence type="ECO:0000313" key="7">
    <source>
        <dbReference type="Proteomes" id="UP000001400"/>
    </source>
</evidence>
<sequence length="818" mass="91120">MAEVSKWDEIRRHMSRSLKQGWKLYSQSKYGVVGLALILIFAIMAIFAPFLTPYSPQFEAPSIDALRPYVYAFNTTAPVEDIAIGYTQLTTAPSEGGNWIILNYGKSIQGIFIQDPSRVGMPNKDPWGTNSLRFTLNLTDIPGIGADETVTNIAFLSPSTSDLQYHYSGTGQDPNWDGELVFTTQHHLVIYDIYNLKPKSNYDRVIVKSLPYIPTWLVVDTTSSGNLEVPVVYAPGSAVFPSRFIGVGDEYHANLYWYYYTYSNDSYLPNAQQCLYPVLNQNYTEKIIMKPFLFYNDYLYNDNLSKDQNVFIVPLETKTVVYKGFDTHTYPLPFPTPGALPFVPRPNVVETVLNFPLTAEPGYYAGSPNLGKNYIFLPAQSNGNAVVYVMNPAGSNGHVVVENDWTMNMGRGMVTASPSVTYSGGNFTVFNAKYVSNEDMSYVYEYMKGTNTKFEMVPINSTKNGAIPVNSKVVMLVNMILQNGEMLALTNGNELTLYVLDFSDYQTTGKMIVSKFMYYNNYTKKLSPFPYPPGSKLSYFEYMGTLSGSKYSPTASSNVYTLYYCNDTKTVGLLNPKGTNVLPLPPGKYFSGNWYILGTDDKGHDIWTWLVYGSRVAFIVGILAAFFSVMIGTLYGIYSGYKGGVVDTLLMRFVDIMLTLPGLPILLILTAILGPSIWNIILVISVLGWSGIARVIRAQTLSLRSRPFVDAARVAGASNTRIMVSHIFPNVLPYSFLYMTLGVAGAILSEAALSFLGLGDPKAISWGQMLYSIQTAGAVMYAWWWLLPPGLSITLISLGFYLVGRAFDEILNPRLRKR</sequence>
<comment type="similarity">
    <text evidence="5">Belongs to the binding-protein-dependent transport system permease family.</text>
</comment>
<dbReference type="InterPro" id="IPR025966">
    <property type="entry name" value="OppC_N"/>
</dbReference>
<dbReference type="Gene3D" id="1.10.3720.10">
    <property type="entry name" value="MetI-like"/>
    <property type="match status" value="1"/>
</dbReference>
<accession>B5IAJ1</accession>
<dbReference type="PROSITE" id="PS50928">
    <property type="entry name" value="ABC_TM1"/>
    <property type="match status" value="1"/>
</dbReference>
<dbReference type="STRING" id="439481.Aboo_0843"/>
<dbReference type="Pfam" id="PF12911">
    <property type="entry name" value="OppC_N"/>
    <property type="match status" value="1"/>
</dbReference>